<evidence type="ECO:0000313" key="3">
    <source>
        <dbReference type="Proteomes" id="UP001567572"/>
    </source>
</evidence>
<evidence type="ECO:0000313" key="2">
    <source>
        <dbReference type="EMBL" id="MEZ3162279.1"/>
    </source>
</evidence>
<name>A0ABD5M139_9EURY</name>
<proteinExistence type="predicted"/>
<sequence>MDVSMAESVDLASYHVVPESGIERERLDSYHDLSPDEPSLPRPPTVESKQYAVLVTDDLVSINGRAERDCY</sequence>
<dbReference type="EMBL" id="JBEDNY010000001">
    <property type="protein sequence ID" value="MEZ3162279.1"/>
    <property type="molecule type" value="Genomic_DNA"/>
</dbReference>
<protein>
    <submittedName>
        <fullName evidence="2">Uncharacterized protein</fullName>
    </submittedName>
</protein>
<gene>
    <name evidence="2" type="ORF">ABNG04_00045</name>
</gene>
<dbReference type="RefSeq" id="WP_371158943.1">
    <property type="nucleotide sequence ID" value="NZ_JBEDNY010000001.1"/>
</dbReference>
<feature type="compositionally biased region" description="Basic and acidic residues" evidence="1">
    <location>
        <begin position="23"/>
        <end position="34"/>
    </location>
</feature>
<reference evidence="2 3" key="1">
    <citation type="submission" date="2024-06" db="EMBL/GenBank/DDBJ databases">
        <title>Halorubrum miltondacostae sp. nov., a potential PHA producer isolated from an inland solar saltern in Rio Maior, Portugal.</title>
        <authorList>
            <person name="Albuquerque L."/>
            <person name="Viver T."/>
            <person name="Barroso C."/>
            <person name="Claudino R."/>
            <person name="Galvan M."/>
            <person name="Simoes G."/>
            <person name="Lobo Da Cunha A."/>
            <person name="Egas C."/>
        </authorList>
    </citation>
    <scope>NUCLEOTIDE SEQUENCE [LARGE SCALE GENOMIC DNA]</scope>
    <source>
        <strain evidence="2 3">RMP-11</strain>
    </source>
</reference>
<keyword evidence="3" id="KW-1185">Reference proteome</keyword>
<evidence type="ECO:0000256" key="1">
    <source>
        <dbReference type="SAM" id="MobiDB-lite"/>
    </source>
</evidence>
<comment type="caution">
    <text evidence="2">The sequence shown here is derived from an EMBL/GenBank/DDBJ whole genome shotgun (WGS) entry which is preliminary data.</text>
</comment>
<dbReference type="AlphaFoldDB" id="A0ABD5M139"/>
<accession>A0ABD5M139</accession>
<organism evidence="2 3">
    <name type="scientific">Halorubrum miltondacostae</name>
    <dbReference type="NCBI Taxonomy" id="3076378"/>
    <lineage>
        <taxon>Archaea</taxon>
        <taxon>Methanobacteriati</taxon>
        <taxon>Methanobacteriota</taxon>
        <taxon>Stenosarchaea group</taxon>
        <taxon>Halobacteria</taxon>
        <taxon>Halobacteriales</taxon>
        <taxon>Haloferacaceae</taxon>
        <taxon>Halorubrum</taxon>
    </lineage>
</organism>
<dbReference type="Proteomes" id="UP001567572">
    <property type="component" value="Unassembled WGS sequence"/>
</dbReference>
<feature type="region of interest" description="Disordered" evidence="1">
    <location>
        <begin position="23"/>
        <end position="46"/>
    </location>
</feature>